<feature type="signal peptide" evidence="2">
    <location>
        <begin position="1"/>
        <end position="18"/>
    </location>
</feature>
<organism evidence="3 4">
    <name type="scientific">Massariosphaeria phaeospora</name>
    <dbReference type="NCBI Taxonomy" id="100035"/>
    <lineage>
        <taxon>Eukaryota</taxon>
        <taxon>Fungi</taxon>
        <taxon>Dikarya</taxon>
        <taxon>Ascomycota</taxon>
        <taxon>Pezizomycotina</taxon>
        <taxon>Dothideomycetes</taxon>
        <taxon>Pleosporomycetidae</taxon>
        <taxon>Pleosporales</taxon>
        <taxon>Pleosporales incertae sedis</taxon>
        <taxon>Massariosphaeria</taxon>
    </lineage>
</organism>
<gene>
    <name evidence="3" type="ORF">BDV95DRAFT_596763</name>
</gene>
<protein>
    <recommendedName>
        <fullName evidence="5">Prokaryotic phospholipase A2-domain-containing protein</fullName>
    </recommendedName>
</protein>
<sequence>MQFKILLSTAVLATLAASIPTDNTPPTRGLEARGGEYVGNAMQYLQGADSRNGPFFHAFIHTGDCQNIKEKEGHPATHIDWHSTYNCRFYRDTGCNNHIGGPEGDGVKGRKGASDRIGDQSDGNAYRAVKCW</sequence>
<feature type="compositionally biased region" description="Basic and acidic residues" evidence="1">
    <location>
        <begin position="105"/>
        <end position="119"/>
    </location>
</feature>
<evidence type="ECO:0000313" key="4">
    <source>
        <dbReference type="Proteomes" id="UP000481861"/>
    </source>
</evidence>
<dbReference type="Proteomes" id="UP000481861">
    <property type="component" value="Unassembled WGS sequence"/>
</dbReference>
<evidence type="ECO:0000313" key="3">
    <source>
        <dbReference type="EMBL" id="KAF2869098.1"/>
    </source>
</evidence>
<evidence type="ECO:0008006" key="5">
    <source>
        <dbReference type="Google" id="ProtNLM"/>
    </source>
</evidence>
<keyword evidence="4" id="KW-1185">Reference proteome</keyword>
<comment type="caution">
    <text evidence="3">The sequence shown here is derived from an EMBL/GenBank/DDBJ whole genome shotgun (WGS) entry which is preliminary data.</text>
</comment>
<evidence type="ECO:0000256" key="2">
    <source>
        <dbReference type="SAM" id="SignalP"/>
    </source>
</evidence>
<proteinExistence type="predicted"/>
<dbReference type="EMBL" id="JAADJZ010000017">
    <property type="protein sequence ID" value="KAF2869098.1"/>
    <property type="molecule type" value="Genomic_DNA"/>
</dbReference>
<name>A0A7C8M5D8_9PLEO</name>
<evidence type="ECO:0000256" key="1">
    <source>
        <dbReference type="SAM" id="MobiDB-lite"/>
    </source>
</evidence>
<feature type="chain" id="PRO_5028979645" description="Prokaryotic phospholipase A2-domain-containing protein" evidence="2">
    <location>
        <begin position="19"/>
        <end position="132"/>
    </location>
</feature>
<accession>A0A7C8M5D8</accession>
<keyword evidence="2" id="KW-0732">Signal</keyword>
<reference evidence="3 4" key="1">
    <citation type="submission" date="2020-01" db="EMBL/GenBank/DDBJ databases">
        <authorList>
            <consortium name="DOE Joint Genome Institute"/>
            <person name="Haridas S."/>
            <person name="Albert R."/>
            <person name="Binder M."/>
            <person name="Bloem J."/>
            <person name="Labutti K."/>
            <person name="Salamov A."/>
            <person name="Andreopoulos B."/>
            <person name="Baker S.E."/>
            <person name="Barry K."/>
            <person name="Bills G."/>
            <person name="Bluhm B.H."/>
            <person name="Cannon C."/>
            <person name="Castanera R."/>
            <person name="Culley D.E."/>
            <person name="Daum C."/>
            <person name="Ezra D."/>
            <person name="Gonzalez J.B."/>
            <person name="Henrissat B."/>
            <person name="Kuo A."/>
            <person name="Liang C."/>
            <person name="Lipzen A."/>
            <person name="Lutzoni F."/>
            <person name="Magnuson J."/>
            <person name="Mondo S."/>
            <person name="Nolan M."/>
            <person name="Ohm R."/>
            <person name="Pangilinan J."/>
            <person name="Park H.-J.H."/>
            <person name="Ramirez L."/>
            <person name="Alfaro M."/>
            <person name="Sun H."/>
            <person name="Tritt A."/>
            <person name="Yoshinaga Y."/>
            <person name="Zwiers L.-H.L."/>
            <person name="Turgeon B.G."/>
            <person name="Goodwin S.B."/>
            <person name="Spatafora J.W."/>
            <person name="Crous P.W."/>
            <person name="Grigoriev I.V."/>
        </authorList>
    </citation>
    <scope>NUCLEOTIDE SEQUENCE [LARGE SCALE GENOMIC DNA]</scope>
    <source>
        <strain evidence="3 4">CBS 611.86</strain>
    </source>
</reference>
<dbReference type="AlphaFoldDB" id="A0A7C8M5D8"/>
<feature type="region of interest" description="Disordered" evidence="1">
    <location>
        <begin position="101"/>
        <end position="123"/>
    </location>
</feature>